<evidence type="ECO:0000256" key="6">
    <source>
        <dbReference type="ARBA" id="ARBA00022840"/>
    </source>
</evidence>
<keyword evidence="5 7" id="KW-0418">Kinase</keyword>
<accession>A0A2K5AQK5</accession>
<evidence type="ECO:0000256" key="7">
    <source>
        <dbReference type="HAMAP-Rule" id="MF_00039"/>
    </source>
</evidence>
<dbReference type="EMBL" id="LT981265">
    <property type="protein sequence ID" value="SPC33894.1"/>
    <property type="molecule type" value="Genomic_DNA"/>
</dbReference>
<reference evidence="9" key="1">
    <citation type="submission" date="2018-01" db="EMBL/GenBank/DDBJ databases">
        <authorList>
            <person name="Kerou L M."/>
        </authorList>
    </citation>
    <scope>NUCLEOTIDE SEQUENCE [LARGE SCALE GENOMIC DNA]</scope>
    <source>
        <strain evidence="9">SCU2</strain>
    </source>
</reference>
<dbReference type="AlphaFoldDB" id="A0A2K5AQK5"/>
<feature type="binding site" evidence="7">
    <location>
        <position position="10"/>
    </location>
    <ligand>
        <name>ATP</name>
        <dbReference type="ChEBI" id="CHEBI:30616"/>
    </ligand>
</feature>
<dbReference type="PANTHER" id="PTHR12595">
    <property type="entry name" value="POS9-ACTIVATING FACTOR FAP7-RELATED"/>
    <property type="match status" value="1"/>
</dbReference>
<dbReference type="RefSeq" id="WP_103287326.1">
    <property type="nucleotide sequence ID" value="NZ_LT981265.1"/>
</dbReference>
<dbReference type="Pfam" id="PF13238">
    <property type="entry name" value="AAA_18"/>
    <property type="match status" value="1"/>
</dbReference>
<comment type="similarity">
    <text evidence="7">Belongs to the adenylate kinase family. AK6 subfamily.</text>
</comment>
<feature type="binding site" evidence="7">
    <location>
        <position position="12"/>
    </location>
    <ligand>
        <name>ATP</name>
        <dbReference type="ChEBI" id="CHEBI:30616"/>
    </ligand>
</feature>
<keyword evidence="1 7" id="KW-0690">Ribosome biogenesis</keyword>
<keyword evidence="6 7" id="KW-0067">ATP-binding</keyword>
<dbReference type="InterPro" id="IPR020618">
    <property type="entry name" value="Adenyl_kinase_AK6"/>
</dbReference>
<feature type="region of interest" description="NMP" evidence="7">
    <location>
        <begin position="30"/>
        <end position="50"/>
    </location>
</feature>
<dbReference type="GO" id="GO:0005524">
    <property type="term" value="F:ATP binding"/>
    <property type="evidence" value="ECO:0007669"/>
    <property type="project" value="UniProtKB-UniRule"/>
</dbReference>
<dbReference type="EC" id="2.7.4.3" evidence="7"/>
<feature type="binding site" evidence="7">
    <location>
        <position position="15"/>
    </location>
    <ligand>
        <name>ATP</name>
        <dbReference type="ChEBI" id="CHEBI:30616"/>
    </ligand>
</feature>
<dbReference type="GO" id="GO:0004017">
    <property type="term" value="F:AMP kinase activity"/>
    <property type="evidence" value="ECO:0007669"/>
    <property type="project" value="UniProtKB-UniRule"/>
</dbReference>
<evidence type="ECO:0000256" key="2">
    <source>
        <dbReference type="ARBA" id="ARBA00022552"/>
    </source>
</evidence>
<gene>
    <name evidence="8" type="ORF">NCAV_0713</name>
</gene>
<dbReference type="KEGG" id="ncv:NCAV_0713"/>
<dbReference type="Gene3D" id="3.40.50.300">
    <property type="entry name" value="P-loop containing nucleotide triphosphate hydrolases"/>
    <property type="match status" value="1"/>
</dbReference>
<dbReference type="PANTHER" id="PTHR12595:SF0">
    <property type="entry name" value="ADENYLATE KINASE ISOENZYME 6"/>
    <property type="match status" value="1"/>
</dbReference>
<evidence type="ECO:0000313" key="9">
    <source>
        <dbReference type="Proteomes" id="UP000236248"/>
    </source>
</evidence>
<name>A0A2K5AQK5_9ARCH</name>
<evidence type="ECO:0000256" key="1">
    <source>
        <dbReference type="ARBA" id="ARBA00022517"/>
    </source>
</evidence>
<comment type="catalytic activity">
    <reaction evidence="7">
        <text>ATP + H2O = ADP + phosphate + H(+)</text>
        <dbReference type="Rhea" id="RHEA:13065"/>
        <dbReference type="ChEBI" id="CHEBI:15377"/>
        <dbReference type="ChEBI" id="CHEBI:15378"/>
        <dbReference type="ChEBI" id="CHEBI:30616"/>
        <dbReference type="ChEBI" id="CHEBI:43474"/>
        <dbReference type="ChEBI" id="CHEBI:456216"/>
    </reaction>
</comment>
<evidence type="ECO:0000256" key="5">
    <source>
        <dbReference type="ARBA" id="ARBA00022777"/>
    </source>
</evidence>
<comment type="caution">
    <text evidence="7">Lacks conserved residue(s) required for the propagation of feature annotation.</text>
</comment>
<proteinExistence type="inferred from homology"/>
<evidence type="ECO:0000256" key="4">
    <source>
        <dbReference type="ARBA" id="ARBA00022741"/>
    </source>
</evidence>
<keyword evidence="4 7" id="KW-0547">Nucleotide-binding</keyword>
<comment type="subunit">
    <text evidence="7">Interacts with uS11. Not a structural component of 40S pre-ribosomes, but transiently interacts with them by binding to uS11.</text>
</comment>
<feature type="binding site" evidence="7">
    <location>
        <position position="100"/>
    </location>
    <ligand>
        <name>ATP</name>
        <dbReference type="ChEBI" id="CHEBI:30616"/>
    </ligand>
</feature>
<keyword evidence="9" id="KW-1185">Reference proteome</keyword>
<evidence type="ECO:0000313" key="8">
    <source>
        <dbReference type="EMBL" id="SPC33894.1"/>
    </source>
</evidence>
<dbReference type="GeneID" id="41594777"/>
<dbReference type="Proteomes" id="UP000236248">
    <property type="component" value="Chromosome NCAV"/>
</dbReference>
<sequence length="182" mass="20571">MRIAITGTPGVGKHTVAKIVADRLGMRLVDINEVAMSSAVIAMDESTYIVDVDKLTDIFRDVEDNTILVGHLAPYVLDSIDLAVVLRRSPYELRDVYKQRGYSESKAKDNLQSEILGIITYDAVKRFGDDKVVEIDSTSRDAEDVADEIIRVVRHEKDGMLGHIDWLALIVQRDELREFFDY</sequence>
<protein>
    <recommendedName>
        <fullName evidence="7">Putative adenylate kinase</fullName>
        <shortName evidence="7">AK</shortName>
        <ecNumber evidence="7">2.7.4.3</ecNumber>
    </recommendedName>
    <alternativeName>
        <fullName evidence="7">ATP-AMP transphosphorylase</fullName>
    </alternativeName>
</protein>
<feature type="binding site" evidence="7">
    <location>
        <position position="13"/>
    </location>
    <ligand>
        <name>ATP</name>
        <dbReference type="ChEBI" id="CHEBI:30616"/>
    </ligand>
</feature>
<comment type="function">
    <text evidence="7">Broad-specificity nucleoside monophosphate (NMP) kinase that catalyzes the reversible transfer of the terminal phosphate group between nucleoside triphosphates and monophosphates. Has also ATPase activity. Involved in the late maturation steps of the 30S ribosomal particles, specifically 16S rRNA maturation. While NMP activity is not required for ribosome maturation, ATPase activity is. Associates transiently with small ribosomal subunit protein uS11. ATP hydrolysis breaks the interaction with uS11. May temporarily remove uS11 from the ribosome to enable a conformational change of the ribosomal RNA that is needed for the final maturation step of the small ribosomal subunit.</text>
</comment>
<keyword evidence="3 7" id="KW-0808">Transferase</keyword>
<dbReference type="GO" id="GO:0042274">
    <property type="term" value="P:ribosomal small subunit biogenesis"/>
    <property type="evidence" value="ECO:0007669"/>
    <property type="project" value="UniProtKB-UniRule"/>
</dbReference>
<evidence type="ECO:0000256" key="3">
    <source>
        <dbReference type="ARBA" id="ARBA00022679"/>
    </source>
</evidence>
<comment type="catalytic activity">
    <reaction evidence="7">
        <text>AMP + ATP = 2 ADP</text>
        <dbReference type="Rhea" id="RHEA:12973"/>
        <dbReference type="ChEBI" id="CHEBI:30616"/>
        <dbReference type="ChEBI" id="CHEBI:456215"/>
        <dbReference type="ChEBI" id="CHEBI:456216"/>
        <dbReference type="EC" id="2.7.4.3"/>
    </reaction>
</comment>
<organism evidence="8 9">
    <name type="scientific">Candidatus Nitrosocaldus cavascurensis</name>
    <dbReference type="NCBI Taxonomy" id="2058097"/>
    <lineage>
        <taxon>Archaea</taxon>
        <taxon>Nitrososphaerota</taxon>
        <taxon>Nitrososphaeria</taxon>
        <taxon>Candidatus Nitrosocaldales</taxon>
        <taxon>Candidatus Nitrosocaldaceae</taxon>
        <taxon>Candidatus Nitrosocaldus</taxon>
    </lineage>
</organism>
<keyword evidence="2 7" id="KW-0698">rRNA processing</keyword>
<dbReference type="InterPro" id="IPR027417">
    <property type="entry name" value="P-loop_NTPase"/>
</dbReference>
<dbReference type="HAMAP" id="MF_00039">
    <property type="entry name" value="Adenylate_kinase_AK6"/>
    <property type="match status" value="1"/>
</dbReference>
<dbReference type="GO" id="GO:0006364">
    <property type="term" value="P:rRNA processing"/>
    <property type="evidence" value="ECO:0007669"/>
    <property type="project" value="UniProtKB-KW"/>
</dbReference>
<dbReference type="SUPFAM" id="SSF52540">
    <property type="entry name" value="P-loop containing nucleoside triphosphate hydrolases"/>
    <property type="match status" value="1"/>
</dbReference>
<dbReference type="GO" id="GO:0016887">
    <property type="term" value="F:ATP hydrolysis activity"/>
    <property type="evidence" value="ECO:0007669"/>
    <property type="project" value="InterPro"/>
</dbReference>
<feature type="region of interest" description="LID" evidence="7">
    <location>
        <begin position="99"/>
        <end position="109"/>
    </location>
</feature>